<evidence type="ECO:0000259" key="9">
    <source>
        <dbReference type="Pfam" id="PF08245"/>
    </source>
</evidence>
<protein>
    <submittedName>
        <fullName evidence="10">UDP-N-acetylmuramoylalanine--D-glutamate ligase</fullName>
        <ecNumber evidence="10">6.3.2.9</ecNumber>
    </submittedName>
</protein>
<dbReference type="PANTHER" id="PTHR43692">
    <property type="entry name" value="UDP-N-ACETYLMURAMOYLALANINE--D-GLUTAMATE LIGASE"/>
    <property type="match status" value="1"/>
</dbReference>
<comment type="pathway">
    <text evidence="2">Cell wall biogenesis; peptidoglycan biosynthesis.</text>
</comment>
<evidence type="ECO:0000256" key="1">
    <source>
        <dbReference type="ARBA" id="ARBA00004496"/>
    </source>
</evidence>
<keyword evidence="6" id="KW-0547">Nucleotide-binding</keyword>
<dbReference type="HAMAP" id="MF_00639">
    <property type="entry name" value="MurD"/>
    <property type="match status" value="1"/>
</dbReference>
<dbReference type="Gene3D" id="3.40.1190.10">
    <property type="entry name" value="Mur-like, catalytic domain"/>
    <property type="match status" value="1"/>
</dbReference>
<keyword evidence="5" id="KW-0132">Cell division</keyword>
<dbReference type="SUPFAM" id="SSF53244">
    <property type="entry name" value="MurD-like peptide ligases, peptide-binding domain"/>
    <property type="match status" value="1"/>
</dbReference>
<evidence type="ECO:0000256" key="7">
    <source>
        <dbReference type="ARBA" id="ARBA00022840"/>
    </source>
</evidence>
<keyword evidence="3" id="KW-0963">Cytoplasm</keyword>
<evidence type="ECO:0000256" key="8">
    <source>
        <dbReference type="ARBA" id="ARBA00023306"/>
    </source>
</evidence>
<evidence type="ECO:0000256" key="3">
    <source>
        <dbReference type="ARBA" id="ARBA00022490"/>
    </source>
</evidence>
<evidence type="ECO:0000256" key="2">
    <source>
        <dbReference type="ARBA" id="ARBA00004752"/>
    </source>
</evidence>
<dbReference type="UniPathway" id="UPA00219"/>
<evidence type="ECO:0000256" key="6">
    <source>
        <dbReference type="ARBA" id="ARBA00022741"/>
    </source>
</evidence>
<reference evidence="10" key="1">
    <citation type="submission" date="2018-06" db="EMBL/GenBank/DDBJ databases">
        <authorList>
            <person name="Zhirakovskaya E."/>
        </authorList>
    </citation>
    <scope>NUCLEOTIDE SEQUENCE</scope>
</reference>
<dbReference type="GO" id="GO:0005524">
    <property type="term" value="F:ATP binding"/>
    <property type="evidence" value="ECO:0007669"/>
    <property type="project" value="UniProtKB-KW"/>
</dbReference>
<dbReference type="InterPro" id="IPR005762">
    <property type="entry name" value="MurD"/>
</dbReference>
<dbReference type="GO" id="GO:0008764">
    <property type="term" value="F:UDP-N-acetylmuramoylalanine-D-glutamate ligase activity"/>
    <property type="evidence" value="ECO:0007669"/>
    <property type="project" value="UniProtKB-EC"/>
</dbReference>
<keyword evidence="7" id="KW-0067">ATP-binding</keyword>
<dbReference type="GO" id="GO:0009252">
    <property type="term" value="P:peptidoglycan biosynthetic process"/>
    <property type="evidence" value="ECO:0007669"/>
    <property type="project" value="UniProtKB-UniPathway"/>
</dbReference>
<dbReference type="PROSITE" id="PS01011">
    <property type="entry name" value="FOLYLPOLYGLU_SYNT_1"/>
    <property type="match status" value="1"/>
</dbReference>
<evidence type="ECO:0000256" key="5">
    <source>
        <dbReference type="ARBA" id="ARBA00022618"/>
    </source>
</evidence>
<dbReference type="Gene3D" id="3.90.190.20">
    <property type="entry name" value="Mur ligase, C-terminal domain"/>
    <property type="match status" value="1"/>
</dbReference>
<organism evidence="10">
    <name type="scientific">hydrothermal vent metagenome</name>
    <dbReference type="NCBI Taxonomy" id="652676"/>
    <lineage>
        <taxon>unclassified sequences</taxon>
        <taxon>metagenomes</taxon>
        <taxon>ecological metagenomes</taxon>
    </lineage>
</organism>
<dbReference type="InterPro" id="IPR036615">
    <property type="entry name" value="Mur_ligase_C_dom_sf"/>
</dbReference>
<accession>A0A3B0UD17</accession>
<dbReference type="Pfam" id="PF08245">
    <property type="entry name" value="Mur_ligase_M"/>
    <property type="match status" value="1"/>
</dbReference>
<keyword evidence="4 10" id="KW-0436">Ligase</keyword>
<gene>
    <name evidence="10" type="ORF">MNBD_ALPHA12-1487</name>
</gene>
<dbReference type="GO" id="GO:0004326">
    <property type="term" value="F:tetrahydrofolylpolyglutamate synthase activity"/>
    <property type="evidence" value="ECO:0007669"/>
    <property type="project" value="InterPro"/>
</dbReference>
<dbReference type="AlphaFoldDB" id="A0A3B0UD17"/>
<sequence length="440" mass="48320">MQPTENNAQNTKNPLDGPILLYGAGREAKSTRRFLKDIAPNTQVHVAVDNGPAELEDTLQVPVDGLSAAFAANKYSMLVRSPGVSIYKNEIQTAIATGVKVTTNVNLWARYKKNGAKTIAITGTKGKSTTAKLVHTMLEAAGFDAALAGNIGVPVLDLAPHQYVVLELSSFQCADLRLDPDFIGITPIFPEHLDWHRTEQQYFADKLNILRRRRPYHCALAPQVIAHSSLPQPPSDLVHALPELSCTFSQRLSEQVATSRLKGKHNLENAILAARLALGAGIDEQAVLDGIAVYLPLPHRLEEFHFSGKTFVDDSIATNPQATKAALATYDGKKLALIIGGFDRDQNFDDLSNHLMSCQLASIWFLPGTGHRIASNFMDKDLPFKTHKIASLKHIFEQLEADPSQFEILLLSPGAPSFNQFKNFEQRGEAFVELAKKHFG</sequence>
<dbReference type="EMBL" id="UOEO01000227">
    <property type="protein sequence ID" value="VAW23237.1"/>
    <property type="molecule type" value="Genomic_DNA"/>
</dbReference>
<dbReference type="InterPro" id="IPR036565">
    <property type="entry name" value="Mur-like_cat_sf"/>
</dbReference>
<comment type="subcellular location">
    <subcellularLocation>
        <location evidence="1">Cytoplasm</location>
    </subcellularLocation>
</comment>
<dbReference type="SUPFAM" id="SSF53623">
    <property type="entry name" value="MurD-like peptide ligases, catalytic domain"/>
    <property type="match status" value="1"/>
</dbReference>
<keyword evidence="8" id="KW-0131">Cell cycle</keyword>
<dbReference type="EC" id="6.3.2.9" evidence="10"/>
<dbReference type="NCBIfam" id="TIGR01087">
    <property type="entry name" value="murD"/>
    <property type="match status" value="1"/>
</dbReference>
<dbReference type="InterPro" id="IPR018109">
    <property type="entry name" value="Folylpolyglutamate_synth_CS"/>
</dbReference>
<evidence type="ECO:0000313" key="10">
    <source>
        <dbReference type="EMBL" id="VAW23237.1"/>
    </source>
</evidence>
<name>A0A3B0UD17_9ZZZZ</name>
<dbReference type="InterPro" id="IPR013221">
    <property type="entry name" value="Mur_ligase_cen"/>
</dbReference>
<dbReference type="GO" id="GO:0005737">
    <property type="term" value="C:cytoplasm"/>
    <property type="evidence" value="ECO:0007669"/>
    <property type="project" value="UniProtKB-SubCell"/>
</dbReference>
<proteinExistence type="inferred from homology"/>
<evidence type="ECO:0000256" key="4">
    <source>
        <dbReference type="ARBA" id="ARBA00022598"/>
    </source>
</evidence>
<dbReference type="GO" id="GO:0051301">
    <property type="term" value="P:cell division"/>
    <property type="evidence" value="ECO:0007669"/>
    <property type="project" value="UniProtKB-KW"/>
</dbReference>
<feature type="domain" description="Mur ligase central" evidence="9">
    <location>
        <begin position="121"/>
        <end position="219"/>
    </location>
</feature>
<dbReference type="PANTHER" id="PTHR43692:SF1">
    <property type="entry name" value="UDP-N-ACETYLMURAMOYLALANINE--D-GLUTAMATE LIGASE"/>
    <property type="match status" value="1"/>
</dbReference>
<dbReference type="GO" id="GO:0008360">
    <property type="term" value="P:regulation of cell shape"/>
    <property type="evidence" value="ECO:0007669"/>
    <property type="project" value="InterPro"/>
</dbReference>